<protein>
    <recommendedName>
        <fullName evidence="1">YjiS-like domain-containing protein</fullName>
    </recommendedName>
</protein>
<dbReference type="HOGENOM" id="CLU_178481_4_0_5"/>
<accession>V9VUW0</accession>
<dbReference type="STRING" id="999552.METH_10850"/>
<dbReference type="Pfam" id="PF06568">
    <property type="entry name" value="YjiS-like"/>
    <property type="match status" value="1"/>
</dbReference>
<evidence type="ECO:0000313" key="3">
    <source>
        <dbReference type="Proteomes" id="UP000018780"/>
    </source>
</evidence>
<sequence>MRSANTRRKIYRTTYHELSVLSDRDLVDLGIPRSSIRRLALEAAYGQ</sequence>
<dbReference type="AlphaFoldDB" id="V9VUW0"/>
<organism evidence="2 3">
    <name type="scientific">Leisingera methylohalidivorans DSM 14336</name>
    <dbReference type="NCBI Taxonomy" id="999552"/>
    <lineage>
        <taxon>Bacteria</taxon>
        <taxon>Pseudomonadati</taxon>
        <taxon>Pseudomonadota</taxon>
        <taxon>Alphaproteobacteria</taxon>
        <taxon>Rhodobacterales</taxon>
        <taxon>Roseobacteraceae</taxon>
        <taxon>Leisingera</taxon>
    </lineage>
</organism>
<dbReference type="KEGG" id="lmd:METH_10850"/>
<gene>
    <name evidence="2" type="ORF">METH_10850</name>
</gene>
<name>V9VUW0_9RHOB</name>
<reference evidence="2 3" key="1">
    <citation type="submission" date="2013-09" db="EMBL/GenBank/DDBJ databases">
        <authorList>
            <consortium name="DOE Joint Genome Institute"/>
            <person name="Klenk H.-P."/>
            <person name="Huntemann M."/>
            <person name="Han J."/>
            <person name="Chen A."/>
            <person name="Kyrpides N."/>
            <person name="Mavromatis K."/>
            <person name="Markowitz V."/>
            <person name="Palaniappan K."/>
            <person name="Ivanova N."/>
            <person name="Schaumberg A."/>
            <person name="Pati A."/>
            <person name="Liolios K."/>
            <person name="Nordberg H.P."/>
            <person name="Cantor M.N."/>
            <person name="Hua S.X."/>
            <person name="Woyke T."/>
        </authorList>
    </citation>
    <scope>NUCLEOTIDE SEQUENCE [LARGE SCALE GENOMIC DNA]</scope>
    <source>
        <strain evidence="2 3">DSM 14336</strain>
    </source>
</reference>
<dbReference type="EMBL" id="CP006773">
    <property type="protein sequence ID" value="AHD01115.1"/>
    <property type="molecule type" value="Genomic_DNA"/>
</dbReference>
<feature type="domain" description="YjiS-like" evidence="1">
    <location>
        <begin position="6"/>
        <end position="36"/>
    </location>
</feature>
<evidence type="ECO:0000313" key="2">
    <source>
        <dbReference type="EMBL" id="AHD01115.1"/>
    </source>
</evidence>
<dbReference type="Proteomes" id="UP000018780">
    <property type="component" value="Chromosome"/>
</dbReference>
<evidence type="ECO:0000259" key="1">
    <source>
        <dbReference type="Pfam" id="PF06568"/>
    </source>
</evidence>
<dbReference type="InterPro" id="IPR009506">
    <property type="entry name" value="YjiS-like"/>
</dbReference>
<keyword evidence="3" id="KW-1185">Reference proteome</keyword>
<proteinExistence type="predicted"/>